<accession>A0A7R9E531</accession>
<dbReference type="EMBL" id="OB793483">
    <property type="protein sequence ID" value="CAD7427546.1"/>
    <property type="molecule type" value="Genomic_DNA"/>
</dbReference>
<organism evidence="1">
    <name type="scientific">Timema monikensis</name>
    <dbReference type="NCBI Taxonomy" id="170555"/>
    <lineage>
        <taxon>Eukaryota</taxon>
        <taxon>Metazoa</taxon>
        <taxon>Ecdysozoa</taxon>
        <taxon>Arthropoda</taxon>
        <taxon>Hexapoda</taxon>
        <taxon>Insecta</taxon>
        <taxon>Pterygota</taxon>
        <taxon>Neoptera</taxon>
        <taxon>Polyneoptera</taxon>
        <taxon>Phasmatodea</taxon>
        <taxon>Timematodea</taxon>
        <taxon>Timematoidea</taxon>
        <taxon>Timematidae</taxon>
        <taxon>Timema</taxon>
    </lineage>
</organism>
<evidence type="ECO:0000313" key="1">
    <source>
        <dbReference type="EMBL" id="CAD7427546.1"/>
    </source>
</evidence>
<gene>
    <name evidence="1" type="ORF">TMSB3V08_LOCUS4385</name>
</gene>
<reference evidence="1" key="1">
    <citation type="submission" date="2020-11" db="EMBL/GenBank/DDBJ databases">
        <authorList>
            <person name="Tran Van P."/>
        </authorList>
    </citation>
    <scope>NUCLEOTIDE SEQUENCE</scope>
</reference>
<name>A0A7R9E531_9NEOP</name>
<dbReference type="AlphaFoldDB" id="A0A7R9E531"/>
<protein>
    <submittedName>
        <fullName evidence="1">Uncharacterized protein</fullName>
    </submittedName>
</protein>
<proteinExistence type="predicted"/>
<sequence>MAPFCDDPLWPKWLFCLWPPRLTAHPETGHQTQTRSGMRIEKLMNLSPLRNTVIHSISTRVQSTERCPHGLRRYSRSRLECQGRGDQGSNLGREVYPHLRRAAIRMLEGEVEHFSDPGENGSFSIAAIRMLEGVVEHSSDPGENGSFSIAAIRMLEGVVEHSFDPGETGSFSIAAIRMLEGVVEHFSDPGETGSFSIAAIRMLEGVVEHSSDPGENGSFSIAAIRMLEGVVEHSFDPGETGSFSIAAIRMLEGVVEHFSDPGETGSFEKTEYIFVGVACFLGEFIFVPAETVLSACSGFISSPSPRVLSVMSVMCPQDGEGPLSERSQLAQLQARALRVVYSRELSSNEQYTLVVTFPVKTFPVETFPLETFPLDTFSVETFSVETFPVESFPLETFSVATFYVESFPVETFPLETFPWIHSP</sequence>